<dbReference type="GO" id="GO:0005737">
    <property type="term" value="C:cytoplasm"/>
    <property type="evidence" value="ECO:0007669"/>
    <property type="project" value="TreeGrafter"/>
</dbReference>
<sequence length="610" mass="68387">MEVYPLHSHLEYTDECIKLLNAEWPRSSHSRSHSLAKSNDHLPVSLVLVRTSDQRLLGHARLCRIPDRPEWCLLESVVIEKSERGRGLGRHLVQECERFAQKVGFLTIYLTTVDRESFYKHCGYTVCDPVITVGANADLFSGERMRLFLQRLNSQPVKVSGNNAISDRACVQSSELLPFPKEIPKVQGNKCSSVIIQSKTGITCSFSCMQLLRDFHISAKLGFVLENPEEHLPSYYNSWNNTAANIRHLLAAGNVRSTLENLPLLDVSPLCSSHRQLRLAHLQLATLVSGYIWCESEIGVPKKVPRCLAVPYSQVSEKLGLQIGIAPHVTVALANYKQKCFHIFNNKPFIADDHQLLYFNFFDDDTNHWFFLATVEVEVEFSNALPAFFHLAKAIRDKDVSLLTEGLKNLATAIHRMHAKMRRLKERVDANEFYHKLRPFLSGTTGPAFQAIGGIILEGVANDQPMKLVGGSAAQSCAIQCLDTCLGVQHSADAGSFLKLMRQFMLPNQRCFLHWLETKVNVRSFLLSTCAVQLDSIQAYNDCIGAMTAFRRVHVALVNSYIVKPRQMEIISEPAQTLGDHGTAGTTVMPFLISLIQSTEQCKLNLPLSD</sequence>
<dbReference type="PANTHER" id="PTHR28657">
    <property type="entry name" value="INDOLEAMINE 2,3-DIOXYGENASE"/>
    <property type="match status" value="1"/>
</dbReference>
<dbReference type="InterPro" id="IPR000182">
    <property type="entry name" value="GNAT_dom"/>
</dbReference>
<dbReference type="EMBL" id="LVZM01022157">
    <property type="protein sequence ID" value="OUC40907.1"/>
    <property type="molecule type" value="Genomic_DNA"/>
</dbReference>
<keyword evidence="2 4" id="KW-0479">Metal-binding</keyword>
<proteinExistence type="inferred from homology"/>
<dbReference type="Proteomes" id="UP000243006">
    <property type="component" value="Unassembled WGS sequence"/>
</dbReference>
<accession>A0A1Y3EAM7</accession>
<gene>
    <name evidence="6" type="ORF">D917_03725</name>
</gene>
<keyword evidence="3 4" id="KW-0408">Iron</keyword>
<dbReference type="InterPro" id="IPR000898">
    <property type="entry name" value="Indolamine_dOase"/>
</dbReference>
<dbReference type="SUPFAM" id="SSF55729">
    <property type="entry name" value="Acyl-CoA N-acyltransferases (Nat)"/>
    <property type="match status" value="1"/>
</dbReference>
<dbReference type="GO" id="GO:0019441">
    <property type="term" value="P:L-tryptophan catabolic process to kynurenine"/>
    <property type="evidence" value="ECO:0007669"/>
    <property type="project" value="InterPro"/>
</dbReference>
<keyword evidence="6" id="KW-0560">Oxidoreductase</keyword>
<evidence type="ECO:0000256" key="1">
    <source>
        <dbReference type="ARBA" id="ARBA00007119"/>
    </source>
</evidence>
<comment type="caution">
    <text evidence="6">The sequence shown here is derived from an EMBL/GenBank/DDBJ whole genome shotgun (WGS) entry which is preliminary data.</text>
</comment>
<dbReference type="Gene3D" id="1.20.58.480">
    <property type="match status" value="1"/>
</dbReference>
<dbReference type="GO" id="GO:0034354">
    <property type="term" value="P:'de novo' NAD+ biosynthetic process from L-tryptophan"/>
    <property type="evidence" value="ECO:0007669"/>
    <property type="project" value="TreeGrafter"/>
</dbReference>
<evidence type="ECO:0000256" key="3">
    <source>
        <dbReference type="ARBA" id="ARBA00023004"/>
    </source>
</evidence>
<dbReference type="InterPro" id="IPR037217">
    <property type="entry name" value="Trp/Indoleamine_2_3_dOase-like"/>
</dbReference>
<dbReference type="GO" id="GO:0020037">
    <property type="term" value="F:heme binding"/>
    <property type="evidence" value="ECO:0007669"/>
    <property type="project" value="InterPro"/>
</dbReference>
<protein>
    <submittedName>
        <fullName evidence="6">Tryptophan 2,3-dioxygenase</fullName>
    </submittedName>
</protein>
<feature type="binding site" description="proximal binding residue" evidence="4">
    <location>
        <position position="554"/>
    </location>
    <ligand>
        <name>heme b</name>
        <dbReference type="ChEBI" id="CHEBI:60344"/>
    </ligand>
    <ligandPart>
        <name>Fe</name>
        <dbReference type="ChEBI" id="CHEBI:18248"/>
    </ligandPart>
</feature>
<comment type="similarity">
    <text evidence="1">Belongs to the indoleamine 2,3-dioxygenase family.</text>
</comment>
<dbReference type="CDD" id="cd04301">
    <property type="entry name" value="NAT_SF"/>
    <property type="match status" value="1"/>
</dbReference>
<feature type="domain" description="N-acetyltransferase" evidence="5">
    <location>
        <begin position="1"/>
        <end position="150"/>
    </location>
</feature>
<keyword evidence="4" id="KW-0349">Heme</keyword>
<evidence type="ECO:0000313" key="7">
    <source>
        <dbReference type="Proteomes" id="UP000243006"/>
    </source>
</evidence>
<dbReference type="GO" id="GO:0004833">
    <property type="term" value="F:L-tryptophan 2,3-dioxygenase activity"/>
    <property type="evidence" value="ECO:0007669"/>
    <property type="project" value="TreeGrafter"/>
</dbReference>
<dbReference type="SUPFAM" id="SSF140959">
    <property type="entry name" value="Indolic compounds 2,3-dioxygenase-like"/>
    <property type="match status" value="1"/>
</dbReference>
<evidence type="ECO:0000259" key="5">
    <source>
        <dbReference type="PROSITE" id="PS51186"/>
    </source>
</evidence>
<dbReference type="PANTHER" id="PTHR28657:SF5">
    <property type="entry name" value="INDOLEAMINE 2,3-DIOXYGENASE"/>
    <property type="match status" value="1"/>
</dbReference>
<evidence type="ECO:0000313" key="6">
    <source>
        <dbReference type="EMBL" id="OUC40907.1"/>
    </source>
</evidence>
<dbReference type="GO" id="GO:0046872">
    <property type="term" value="F:metal ion binding"/>
    <property type="evidence" value="ECO:0007669"/>
    <property type="project" value="UniProtKB-KW"/>
</dbReference>
<evidence type="ECO:0000256" key="2">
    <source>
        <dbReference type="ARBA" id="ARBA00022723"/>
    </source>
</evidence>
<organism evidence="6 7">
    <name type="scientific">Trichinella nativa</name>
    <dbReference type="NCBI Taxonomy" id="6335"/>
    <lineage>
        <taxon>Eukaryota</taxon>
        <taxon>Metazoa</taxon>
        <taxon>Ecdysozoa</taxon>
        <taxon>Nematoda</taxon>
        <taxon>Enoplea</taxon>
        <taxon>Dorylaimia</taxon>
        <taxon>Trichinellida</taxon>
        <taxon>Trichinellidae</taxon>
        <taxon>Trichinella</taxon>
    </lineage>
</organism>
<dbReference type="AlphaFoldDB" id="A0A1Y3EAM7"/>
<keyword evidence="6" id="KW-0223">Dioxygenase</keyword>
<dbReference type="Pfam" id="PF00583">
    <property type="entry name" value="Acetyltransf_1"/>
    <property type="match status" value="1"/>
</dbReference>
<dbReference type="Gene3D" id="3.40.630.30">
    <property type="match status" value="1"/>
</dbReference>
<dbReference type="GO" id="GO:0033754">
    <property type="term" value="F:indoleamine 2,3-dioxygenase activity"/>
    <property type="evidence" value="ECO:0007669"/>
    <property type="project" value="TreeGrafter"/>
</dbReference>
<evidence type="ECO:0000256" key="4">
    <source>
        <dbReference type="PIRSR" id="PIRSR600898-1"/>
    </source>
</evidence>
<name>A0A1Y3EAM7_9BILA</name>
<dbReference type="GO" id="GO:0016747">
    <property type="term" value="F:acyltransferase activity, transferring groups other than amino-acyl groups"/>
    <property type="evidence" value="ECO:0007669"/>
    <property type="project" value="InterPro"/>
</dbReference>
<dbReference type="Pfam" id="PF01231">
    <property type="entry name" value="IDO"/>
    <property type="match status" value="1"/>
</dbReference>
<dbReference type="InterPro" id="IPR016181">
    <property type="entry name" value="Acyl_CoA_acyltransferase"/>
</dbReference>
<reference evidence="6 7" key="1">
    <citation type="submission" date="2015-04" db="EMBL/GenBank/DDBJ databases">
        <title>Draft genome of the roundworm Trichinella nativa.</title>
        <authorList>
            <person name="Mitreva M."/>
        </authorList>
    </citation>
    <scope>NUCLEOTIDE SEQUENCE [LARGE SCALE GENOMIC DNA]</scope>
    <source>
        <strain evidence="6 7">ISS45</strain>
    </source>
</reference>
<dbReference type="PROSITE" id="PS51186">
    <property type="entry name" value="GNAT"/>
    <property type="match status" value="1"/>
</dbReference>